<keyword evidence="1" id="KW-0472">Membrane</keyword>
<accession>A0AAJ0HCU3</accession>
<dbReference type="AlphaFoldDB" id="A0AAJ0HCU3"/>
<evidence type="ECO:0000256" key="1">
    <source>
        <dbReference type="SAM" id="Phobius"/>
    </source>
</evidence>
<organism evidence="2 3">
    <name type="scientific">Lasiosphaeria hispida</name>
    <dbReference type="NCBI Taxonomy" id="260671"/>
    <lineage>
        <taxon>Eukaryota</taxon>
        <taxon>Fungi</taxon>
        <taxon>Dikarya</taxon>
        <taxon>Ascomycota</taxon>
        <taxon>Pezizomycotina</taxon>
        <taxon>Sordariomycetes</taxon>
        <taxon>Sordariomycetidae</taxon>
        <taxon>Sordariales</taxon>
        <taxon>Lasiosphaeriaceae</taxon>
        <taxon>Lasiosphaeria</taxon>
    </lineage>
</organism>
<evidence type="ECO:0000313" key="3">
    <source>
        <dbReference type="Proteomes" id="UP001275084"/>
    </source>
</evidence>
<dbReference type="EMBL" id="JAUIQD010000006">
    <property type="protein sequence ID" value="KAK3346995.1"/>
    <property type="molecule type" value="Genomic_DNA"/>
</dbReference>
<sequence length="336" mass="37180">MLREEFRVLAFEVEKLGAELLLLPLLFLADLLVLVLPALDAILSLPEEHLVFALPVPALRFPSLGFLTHILDRLVVLPIPVLERLVPSLGNLVLFFSGAVVLGLQARECRVPLFLSLVPLADDVLIPVLQFQESIVLGFEDLVVPGLGLLIQLIPLPEHLGQPDLVFNQDLVLVRQQLDPDHQALQLGHNLLESALEALLVPQLDRHPLHLGLKMLLFTHHPVKTLLQHLQFVGFLLQPPLEYLLVASGRVELGLEAPSLNAELLGGLSLPPQALEVVLHRLAQVVVALRLGLQPADAIVRRLELGFFIIGRWQRRASAEQFHPRRRGPVWAGEAG</sequence>
<comment type="caution">
    <text evidence="2">The sequence shown here is derived from an EMBL/GenBank/DDBJ whole genome shotgun (WGS) entry which is preliminary data.</text>
</comment>
<reference evidence="2" key="1">
    <citation type="journal article" date="2023" name="Mol. Phylogenet. Evol.">
        <title>Genome-scale phylogeny and comparative genomics of the fungal order Sordariales.</title>
        <authorList>
            <person name="Hensen N."/>
            <person name="Bonometti L."/>
            <person name="Westerberg I."/>
            <person name="Brannstrom I.O."/>
            <person name="Guillou S."/>
            <person name="Cros-Aarteil S."/>
            <person name="Calhoun S."/>
            <person name="Haridas S."/>
            <person name="Kuo A."/>
            <person name="Mondo S."/>
            <person name="Pangilinan J."/>
            <person name="Riley R."/>
            <person name="LaButti K."/>
            <person name="Andreopoulos B."/>
            <person name="Lipzen A."/>
            <person name="Chen C."/>
            <person name="Yan M."/>
            <person name="Daum C."/>
            <person name="Ng V."/>
            <person name="Clum A."/>
            <person name="Steindorff A."/>
            <person name="Ohm R.A."/>
            <person name="Martin F."/>
            <person name="Silar P."/>
            <person name="Natvig D.O."/>
            <person name="Lalanne C."/>
            <person name="Gautier V."/>
            <person name="Ament-Velasquez S.L."/>
            <person name="Kruys A."/>
            <person name="Hutchinson M.I."/>
            <person name="Powell A.J."/>
            <person name="Barry K."/>
            <person name="Miller A.N."/>
            <person name="Grigoriev I.V."/>
            <person name="Debuchy R."/>
            <person name="Gladieux P."/>
            <person name="Hiltunen Thoren M."/>
            <person name="Johannesson H."/>
        </authorList>
    </citation>
    <scope>NUCLEOTIDE SEQUENCE</scope>
    <source>
        <strain evidence="2">CBS 955.72</strain>
    </source>
</reference>
<keyword evidence="1" id="KW-0812">Transmembrane</keyword>
<gene>
    <name evidence="2" type="ORF">B0T25DRAFT_553362</name>
</gene>
<reference evidence="2" key="2">
    <citation type="submission" date="2023-06" db="EMBL/GenBank/DDBJ databases">
        <authorList>
            <consortium name="Lawrence Berkeley National Laboratory"/>
            <person name="Haridas S."/>
            <person name="Hensen N."/>
            <person name="Bonometti L."/>
            <person name="Westerberg I."/>
            <person name="Brannstrom I.O."/>
            <person name="Guillou S."/>
            <person name="Cros-Aarteil S."/>
            <person name="Calhoun S."/>
            <person name="Kuo A."/>
            <person name="Mondo S."/>
            <person name="Pangilinan J."/>
            <person name="Riley R."/>
            <person name="Labutti K."/>
            <person name="Andreopoulos B."/>
            <person name="Lipzen A."/>
            <person name="Chen C."/>
            <person name="Yanf M."/>
            <person name="Daum C."/>
            <person name="Ng V."/>
            <person name="Clum A."/>
            <person name="Steindorff A."/>
            <person name="Ohm R."/>
            <person name="Martin F."/>
            <person name="Silar P."/>
            <person name="Natvig D."/>
            <person name="Lalanne C."/>
            <person name="Gautier V."/>
            <person name="Ament-Velasquez S.L."/>
            <person name="Kruys A."/>
            <person name="Hutchinson M.I."/>
            <person name="Powell A.J."/>
            <person name="Barry K."/>
            <person name="Miller A.N."/>
            <person name="Grigoriev I.V."/>
            <person name="Debuchy R."/>
            <person name="Gladieux P."/>
            <person name="Thoren M.H."/>
            <person name="Johannesson H."/>
        </authorList>
    </citation>
    <scope>NUCLEOTIDE SEQUENCE</scope>
    <source>
        <strain evidence="2">CBS 955.72</strain>
    </source>
</reference>
<proteinExistence type="predicted"/>
<dbReference type="Proteomes" id="UP001275084">
    <property type="component" value="Unassembled WGS sequence"/>
</dbReference>
<keyword evidence="3" id="KW-1185">Reference proteome</keyword>
<name>A0AAJ0HCU3_9PEZI</name>
<protein>
    <submittedName>
        <fullName evidence="2">Uncharacterized protein</fullName>
    </submittedName>
</protein>
<evidence type="ECO:0000313" key="2">
    <source>
        <dbReference type="EMBL" id="KAK3346995.1"/>
    </source>
</evidence>
<feature type="transmembrane region" description="Helical" evidence="1">
    <location>
        <begin position="20"/>
        <end position="43"/>
    </location>
</feature>
<keyword evidence="1" id="KW-1133">Transmembrane helix</keyword>